<comment type="caution">
    <text evidence="4">The sequence shown here is derived from an EMBL/GenBank/DDBJ whole genome shotgun (WGS) entry which is preliminary data.</text>
</comment>
<proteinExistence type="inferred from homology"/>
<accession>A0ABT4MKB8</accession>
<dbReference type="Proteomes" id="UP001081071">
    <property type="component" value="Unassembled WGS sequence"/>
</dbReference>
<dbReference type="InterPro" id="IPR003099">
    <property type="entry name" value="Prephen_DH"/>
</dbReference>
<gene>
    <name evidence="4" type="ORF">O4220_22365</name>
</gene>
<dbReference type="InterPro" id="IPR050812">
    <property type="entry name" value="Preph/Arog_dehydrog"/>
</dbReference>
<protein>
    <submittedName>
        <fullName evidence="4">Prephenate dehydrogenase/arogenate dehydrogenase family protein</fullName>
    </submittedName>
</protein>
<dbReference type="InterPro" id="IPR036291">
    <property type="entry name" value="NAD(P)-bd_dom_sf"/>
</dbReference>
<dbReference type="InterPro" id="IPR008927">
    <property type="entry name" value="6-PGluconate_DH-like_C_sf"/>
</dbReference>
<dbReference type="PANTHER" id="PTHR21363">
    <property type="entry name" value="PREPHENATE DEHYDROGENASE"/>
    <property type="match status" value="1"/>
</dbReference>
<dbReference type="EMBL" id="JAPWIJ010000010">
    <property type="protein sequence ID" value="MCZ4521268.1"/>
    <property type="molecule type" value="Genomic_DNA"/>
</dbReference>
<sequence length="301" mass="31172">MNTVRQWKSDDSVVVVGGSGAVGRLIVDLLRGDGIPVMVVDVHDSSDAAAPVTVGNITAPDDRLASVLARAATVILAVPESVALAADLSAVQPEALVVETLSVKSGFARHVDATDRLGPTVGINPMFAPSLGMAGRPVAAVVHREGASVDAFLDRISRWGGRVVLLDAARHDRLAAATQALTHASVLAFGLALAELDLPFGDIAAVAPPPHATMLAVLARITGGEPEVYWDVQAGNPHAAEARAALRRATQTLNEAVDSGSEDRFARLLTEAESTLGGSGDRYRAVCAEMFGIVRGSSGNR</sequence>
<dbReference type="Gene3D" id="3.40.50.720">
    <property type="entry name" value="NAD(P)-binding Rossmann-like Domain"/>
    <property type="match status" value="1"/>
</dbReference>
<evidence type="ECO:0000259" key="3">
    <source>
        <dbReference type="PROSITE" id="PS51176"/>
    </source>
</evidence>
<dbReference type="Gene3D" id="1.10.3660.10">
    <property type="entry name" value="6-phosphogluconate dehydrogenase C-terminal like domain"/>
    <property type="match status" value="1"/>
</dbReference>
<feature type="domain" description="Prephenate/arogenate dehydrogenase" evidence="3">
    <location>
        <begin position="11"/>
        <end position="287"/>
    </location>
</feature>
<evidence type="ECO:0000256" key="1">
    <source>
        <dbReference type="ARBA" id="ARBA00007964"/>
    </source>
</evidence>
<organism evidence="4 5">
    <name type="scientific">Rhodococcus ruber</name>
    <dbReference type="NCBI Taxonomy" id="1830"/>
    <lineage>
        <taxon>Bacteria</taxon>
        <taxon>Bacillati</taxon>
        <taxon>Actinomycetota</taxon>
        <taxon>Actinomycetes</taxon>
        <taxon>Mycobacteriales</taxon>
        <taxon>Nocardiaceae</taxon>
        <taxon>Rhodococcus</taxon>
    </lineage>
</organism>
<dbReference type="PANTHER" id="PTHR21363:SF0">
    <property type="entry name" value="PREPHENATE DEHYDROGENASE [NADP(+)]"/>
    <property type="match status" value="1"/>
</dbReference>
<dbReference type="PROSITE" id="PS51176">
    <property type="entry name" value="PDH_ADH"/>
    <property type="match status" value="1"/>
</dbReference>
<name>A0ABT4MKB8_9NOCA</name>
<reference evidence="4" key="1">
    <citation type="submission" date="2022-12" db="EMBL/GenBank/DDBJ databases">
        <authorList>
            <person name="Krivoruchko A.V."/>
            <person name="Elkin A."/>
        </authorList>
    </citation>
    <scope>NUCLEOTIDE SEQUENCE</scope>
    <source>
        <strain evidence="4">IEGM 1391</strain>
    </source>
</reference>
<dbReference type="SUPFAM" id="SSF51735">
    <property type="entry name" value="NAD(P)-binding Rossmann-fold domains"/>
    <property type="match status" value="1"/>
</dbReference>
<evidence type="ECO:0000313" key="5">
    <source>
        <dbReference type="Proteomes" id="UP001081071"/>
    </source>
</evidence>
<dbReference type="InterPro" id="IPR046825">
    <property type="entry name" value="PDH_C"/>
</dbReference>
<dbReference type="RefSeq" id="WP_269607680.1">
    <property type="nucleotide sequence ID" value="NZ_JAPWIJ010000010.1"/>
</dbReference>
<evidence type="ECO:0000313" key="4">
    <source>
        <dbReference type="EMBL" id="MCZ4521268.1"/>
    </source>
</evidence>
<evidence type="ECO:0000256" key="2">
    <source>
        <dbReference type="ARBA" id="ARBA00023002"/>
    </source>
</evidence>
<dbReference type="SUPFAM" id="SSF48179">
    <property type="entry name" value="6-phosphogluconate dehydrogenase C-terminal domain-like"/>
    <property type="match status" value="1"/>
</dbReference>
<comment type="similarity">
    <text evidence="1">Belongs to the prephenate/arogenate dehydrogenase family.</text>
</comment>
<dbReference type="Pfam" id="PF20463">
    <property type="entry name" value="PDH_C"/>
    <property type="match status" value="1"/>
</dbReference>
<keyword evidence="5" id="KW-1185">Reference proteome</keyword>
<keyword evidence="2" id="KW-0560">Oxidoreductase</keyword>